<organism evidence="6 7">
    <name type="scientific">Marinilactibacillus piezotolerans</name>
    <dbReference type="NCBI Taxonomy" id="258723"/>
    <lineage>
        <taxon>Bacteria</taxon>
        <taxon>Bacillati</taxon>
        <taxon>Bacillota</taxon>
        <taxon>Bacilli</taxon>
        <taxon>Lactobacillales</taxon>
        <taxon>Carnobacteriaceae</taxon>
        <taxon>Marinilactibacillus</taxon>
    </lineage>
</organism>
<evidence type="ECO:0000256" key="1">
    <source>
        <dbReference type="SAM" id="Coils"/>
    </source>
</evidence>
<dbReference type="EMBL" id="FOSJ01000016">
    <property type="protein sequence ID" value="SFK22061.1"/>
    <property type="molecule type" value="Genomic_DNA"/>
</dbReference>
<feature type="transmembrane region" description="Helical" evidence="3">
    <location>
        <begin position="273"/>
        <end position="297"/>
    </location>
</feature>
<feature type="domain" description="DUF4349" evidence="5">
    <location>
        <begin position="76"/>
        <end position="294"/>
    </location>
</feature>
<evidence type="ECO:0000256" key="2">
    <source>
        <dbReference type="SAM" id="MobiDB-lite"/>
    </source>
</evidence>
<keyword evidence="3" id="KW-0812">Transmembrane</keyword>
<evidence type="ECO:0000259" key="5">
    <source>
        <dbReference type="Pfam" id="PF14257"/>
    </source>
</evidence>
<feature type="chain" id="PRO_5038879414" description="DUF4349 domain-containing protein" evidence="4">
    <location>
        <begin position="24"/>
        <end position="303"/>
    </location>
</feature>
<feature type="signal peptide" evidence="4">
    <location>
        <begin position="1"/>
        <end position="23"/>
    </location>
</feature>
<evidence type="ECO:0000256" key="3">
    <source>
        <dbReference type="SAM" id="Phobius"/>
    </source>
</evidence>
<feature type="coiled-coil region" evidence="1">
    <location>
        <begin position="168"/>
        <end position="218"/>
    </location>
</feature>
<feature type="region of interest" description="Disordered" evidence="2">
    <location>
        <begin position="23"/>
        <end position="71"/>
    </location>
</feature>
<accession>A0A1I3XSN2</accession>
<keyword evidence="7" id="KW-1185">Reference proteome</keyword>
<dbReference type="PROSITE" id="PS51257">
    <property type="entry name" value="PROKAR_LIPOPROTEIN"/>
    <property type="match status" value="1"/>
</dbReference>
<dbReference type="STRING" id="258723.GCA_900169305_01275"/>
<keyword evidence="4" id="KW-0732">Signal</keyword>
<gene>
    <name evidence="6" type="ORF">SAMN04488569_101630</name>
</gene>
<evidence type="ECO:0000313" key="6">
    <source>
        <dbReference type="EMBL" id="SFK22061.1"/>
    </source>
</evidence>
<evidence type="ECO:0000256" key="4">
    <source>
        <dbReference type="SAM" id="SignalP"/>
    </source>
</evidence>
<dbReference type="AlphaFoldDB" id="A0A1I3XSN2"/>
<dbReference type="Proteomes" id="UP000199589">
    <property type="component" value="Unassembled WGS sequence"/>
</dbReference>
<name>A0A1I3XSN2_9LACT</name>
<protein>
    <recommendedName>
        <fullName evidence="5">DUF4349 domain-containing protein</fullName>
    </recommendedName>
</protein>
<evidence type="ECO:0000313" key="7">
    <source>
        <dbReference type="Proteomes" id="UP000199589"/>
    </source>
</evidence>
<dbReference type="RefSeq" id="WP_072693395.1">
    <property type="nucleotide sequence ID" value="NZ_FOSJ01000016.1"/>
</dbReference>
<proteinExistence type="predicted"/>
<dbReference type="InterPro" id="IPR025645">
    <property type="entry name" value="DUF4349"/>
</dbReference>
<keyword evidence="1" id="KW-0175">Coiled coil</keyword>
<reference evidence="7" key="1">
    <citation type="submission" date="2016-10" db="EMBL/GenBank/DDBJ databases">
        <authorList>
            <person name="Varghese N."/>
            <person name="Submissions S."/>
        </authorList>
    </citation>
    <scope>NUCLEOTIDE SEQUENCE [LARGE SCALE GENOMIC DNA]</scope>
    <source>
        <strain evidence="7">DSM 16108</strain>
    </source>
</reference>
<dbReference type="OrthoDB" id="2162337at2"/>
<keyword evidence="3" id="KW-0472">Membrane</keyword>
<sequence length="303" mass="34063">MRKRIVWIALVIIMILSACSSNGDGDMAEESADSSVEMSDSEMASEPGSSPSENTVIEPKEGASNTNQSGELIGEKVIKTVSLEYETLDFQQTTDTIEDLADQFDAYIEFSNETTDEPGGISGQQYKSISYTLRVPTESLTDFLNALEDMKAYKKSETIGTQDVTQTYRDTEARIEVLRNKEARLTALLEEAGSIEDIIELENSLSETIQERESLQAVLETFDSLIDYTEVQLYVMERPSLSDSSGDHLPFIDRVSEAFMESMYGFFYFLQSLLIWIIYAIPFLIVIGLIGGILYYVHKKRKK</sequence>
<keyword evidence="3" id="KW-1133">Transmembrane helix</keyword>
<dbReference type="Pfam" id="PF14257">
    <property type="entry name" value="DUF4349"/>
    <property type="match status" value="1"/>
</dbReference>